<organism evidence="1 2">
    <name type="scientific">Haloplanus rubicundus</name>
    <dbReference type="NCBI Taxonomy" id="1547898"/>
    <lineage>
        <taxon>Archaea</taxon>
        <taxon>Methanobacteriati</taxon>
        <taxon>Methanobacteriota</taxon>
        <taxon>Stenosarchaea group</taxon>
        <taxon>Halobacteria</taxon>
        <taxon>Halobacteriales</taxon>
        <taxon>Haloferacaceae</taxon>
        <taxon>Haloplanus</taxon>
    </lineage>
</organism>
<evidence type="ECO:0000313" key="1">
    <source>
        <dbReference type="EMBL" id="AXG11196.1"/>
    </source>
</evidence>
<dbReference type="Proteomes" id="UP000252985">
    <property type="component" value="Chromosome"/>
</dbReference>
<name>A0A345EG74_9EURY</name>
<reference evidence="1 2" key="1">
    <citation type="submission" date="2018-07" db="EMBL/GenBank/DDBJ databases">
        <title>Genome sequences of Haloplanus sp. CBA1112.</title>
        <authorList>
            <person name="Kim Y.B."/>
            <person name="Roh S.W."/>
        </authorList>
    </citation>
    <scope>NUCLEOTIDE SEQUENCE [LARGE SCALE GENOMIC DNA]</scope>
    <source>
        <strain evidence="1 2">CBA1112</strain>
    </source>
</reference>
<dbReference type="KEGG" id="haq:DU484_15815"/>
<sequence length="84" mass="9382">MVHRYHYNFRRTSPVSNRSFTLLLTVTLYAPSTTSPTSEDGSRSSAVDFLTKLDSSTYAARTPRPTPDLDRERMLVSVLVDGDG</sequence>
<dbReference type="AlphaFoldDB" id="A0A345EG74"/>
<proteinExistence type="predicted"/>
<accession>A0A345EG74</accession>
<gene>
    <name evidence="1" type="ORF">DU484_15815</name>
</gene>
<dbReference type="EMBL" id="CP031148">
    <property type="protein sequence ID" value="AXG11196.1"/>
    <property type="molecule type" value="Genomic_DNA"/>
</dbReference>
<protein>
    <submittedName>
        <fullName evidence="1">Uncharacterized protein</fullName>
    </submittedName>
</protein>
<evidence type="ECO:0000313" key="2">
    <source>
        <dbReference type="Proteomes" id="UP000252985"/>
    </source>
</evidence>